<accession>A0A915JP93</accession>
<feature type="domain" description="Vitellogenin" evidence="2">
    <location>
        <begin position="62"/>
        <end position="162"/>
    </location>
</feature>
<dbReference type="Pfam" id="PF01347">
    <property type="entry name" value="Vitellogenin_N"/>
    <property type="match status" value="1"/>
</dbReference>
<dbReference type="Proteomes" id="UP000887565">
    <property type="component" value="Unplaced"/>
</dbReference>
<evidence type="ECO:0000313" key="3">
    <source>
        <dbReference type="Proteomes" id="UP000887565"/>
    </source>
</evidence>
<dbReference type="InterPro" id="IPR015819">
    <property type="entry name" value="Lipid_transp_b-sht_shell"/>
</dbReference>
<sequence length="175" mass="20578">MYTSLTNYCKQSAFLYIQKYRTTLKHVKKLQSDNEHGLITISPDLQESRVDTQNSVSLNNLAGKQFNYEYDGQIVMGLPDAGRQFSVNRLNARISITFPDDFRYNKIAYMQMRQPKSYKSQTMVKKPKCLLPRQKMEEVNLRPELAKALETPVKFVYDNNMYLFVCYTVFFIDKH</sequence>
<dbReference type="SUPFAM" id="SSF56968">
    <property type="entry name" value="Lipovitellin-phosvitin complex, beta-sheet shell regions"/>
    <property type="match status" value="1"/>
</dbReference>
<evidence type="ECO:0000256" key="1">
    <source>
        <dbReference type="ARBA" id="ARBA00022729"/>
    </source>
</evidence>
<protein>
    <submittedName>
        <fullName evidence="4">Vitellogenin domain-containing protein</fullName>
    </submittedName>
</protein>
<reference evidence="4" key="1">
    <citation type="submission" date="2022-11" db="UniProtKB">
        <authorList>
            <consortium name="WormBaseParasite"/>
        </authorList>
    </citation>
    <scope>IDENTIFICATION</scope>
</reference>
<proteinExistence type="predicted"/>
<keyword evidence="3" id="KW-1185">Reference proteome</keyword>
<organism evidence="3 4">
    <name type="scientific">Romanomermis culicivorax</name>
    <name type="common">Nematode worm</name>
    <dbReference type="NCBI Taxonomy" id="13658"/>
    <lineage>
        <taxon>Eukaryota</taxon>
        <taxon>Metazoa</taxon>
        <taxon>Ecdysozoa</taxon>
        <taxon>Nematoda</taxon>
        <taxon>Enoplea</taxon>
        <taxon>Dorylaimia</taxon>
        <taxon>Mermithida</taxon>
        <taxon>Mermithoidea</taxon>
        <taxon>Mermithidae</taxon>
        <taxon>Romanomermis</taxon>
    </lineage>
</organism>
<name>A0A915JP93_ROMCU</name>
<keyword evidence="1" id="KW-0732">Signal</keyword>
<dbReference type="WBParaSite" id="nRc.2.0.1.t27907-RA">
    <property type="protein sequence ID" value="nRc.2.0.1.t27907-RA"/>
    <property type="gene ID" value="nRc.2.0.1.g27907"/>
</dbReference>
<evidence type="ECO:0000259" key="2">
    <source>
        <dbReference type="Pfam" id="PF01347"/>
    </source>
</evidence>
<dbReference type="Gene3D" id="2.30.230.10">
    <property type="entry name" value="Lipovitellin, beta-sheet shell regions, chain A"/>
    <property type="match status" value="1"/>
</dbReference>
<dbReference type="AlphaFoldDB" id="A0A915JP93"/>
<dbReference type="InterPro" id="IPR001747">
    <property type="entry name" value="Vitellogenin_N"/>
</dbReference>
<dbReference type="GO" id="GO:0005319">
    <property type="term" value="F:lipid transporter activity"/>
    <property type="evidence" value="ECO:0007669"/>
    <property type="project" value="InterPro"/>
</dbReference>
<evidence type="ECO:0000313" key="4">
    <source>
        <dbReference type="WBParaSite" id="nRc.2.0.1.t27907-RA"/>
    </source>
</evidence>
<dbReference type="InterPro" id="IPR015816">
    <property type="entry name" value="Vitellinogen_b-sht_N"/>
</dbReference>